<gene>
    <name evidence="1" type="ORF">J2T10_004182</name>
</gene>
<dbReference type="EMBL" id="JAUSSW010000017">
    <property type="protein sequence ID" value="MDQ0104507.1"/>
    <property type="molecule type" value="Genomic_DNA"/>
</dbReference>
<evidence type="ECO:0000313" key="1">
    <source>
        <dbReference type="EMBL" id="MDQ0104507.1"/>
    </source>
</evidence>
<keyword evidence="2" id="KW-1185">Reference proteome</keyword>
<dbReference type="Proteomes" id="UP001244563">
    <property type="component" value="Unassembled WGS sequence"/>
</dbReference>
<comment type="caution">
    <text evidence="1">The sequence shown here is derived from an EMBL/GenBank/DDBJ whole genome shotgun (WGS) entry which is preliminary data.</text>
</comment>
<evidence type="ECO:0000313" key="2">
    <source>
        <dbReference type="Proteomes" id="UP001244563"/>
    </source>
</evidence>
<sequence>MTETPCTNDDCEDGWVWTQMGEFPEPCPLCNTPDEHIPADDAVQD</sequence>
<organism evidence="1 2">
    <name type="scientific">Paenarthrobacter nicotinovorans</name>
    <name type="common">Arthrobacter nicotinovorans</name>
    <dbReference type="NCBI Taxonomy" id="29320"/>
    <lineage>
        <taxon>Bacteria</taxon>
        <taxon>Bacillati</taxon>
        <taxon>Actinomycetota</taxon>
        <taxon>Actinomycetes</taxon>
        <taxon>Micrococcales</taxon>
        <taxon>Micrococcaceae</taxon>
        <taxon>Paenarthrobacter</taxon>
    </lineage>
</organism>
<proteinExistence type="predicted"/>
<name>A0ABT9TVF1_PAENI</name>
<dbReference type="RefSeq" id="WP_306879764.1">
    <property type="nucleotide sequence ID" value="NZ_JAUSSW010000017.1"/>
</dbReference>
<protein>
    <submittedName>
        <fullName evidence="1">Uncharacterized protein</fullName>
    </submittedName>
</protein>
<accession>A0ABT9TVF1</accession>
<reference evidence="1 2" key="1">
    <citation type="submission" date="2023-07" db="EMBL/GenBank/DDBJ databases">
        <title>Sorghum-associated microbial communities from plants grown in Nebraska, USA.</title>
        <authorList>
            <person name="Schachtman D."/>
        </authorList>
    </citation>
    <scope>NUCLEOTIDE SEQUENCE [LARGE SCALE GENOMIC DNA]</scope>
    <source>
        <strain evidence="1 2">CC523</strain>
    </source>
</reference>